<accession>A0A5B7G376</accession>
<dbReference type="AlphaFoldDB" id="A0A5B7G376"/>
<sequence length="61" mass="6686">MMHLPWRRLGALCGDLRPSVSHPRGGGGVQADNSWRKQHKTPPHLLPAPPPPTPQPCHSLL</sequence>
<reference evidence="2 3" key="1">
    <citation type="submission" date="2019-05" db="EMBL/GenBank/DDBJ databases">
        <title>Another draft genome of Portunus trituberculatus and its Hox gene families provides insights of decapod evolution.</title>
        <authorList>
            <person name="Jeong J.-H."/>
            <person name="Song I."/>
            <person name="Kim S."/>
            <person name="Choi T."/>
            <person name="Kim D."/>
            <person name="Ryu S."/>
            <person name="Kim W."/>
        </authorList>
    </citation>
    <scope>NUCLEOTIDE SEQUENCE [LARGE SCALE GENOMIC DNA]</scope>
    <source>
        <tissue evidence="2">Muscle</tissue>
    </source>
</reference>
<comment type="caution">
    <text evidence="2">The sequence shown here is derived from an EMBL/GenBank/DDBJ whole genome shotgun (WGS) entry which is preliminary data.</text>
</comment>
<proteinExistence type="predicted"/>
<dbReference type="Proteomes" id="UP000324222">
    <property type="component" value="Unassembled WGS sequence"/>
</dbReference>
<gene>
    <name evidence="2" type="ORF">E2C01_046048</name>
</gene>
<evidence type="ECO:0000313" key="3">
    <source>
        <dbReference type="Proteomes" id="UP000324222"/>
    </source>
</evidence>
<organism evidence="2 3">
    <name type="scientific">Portunus trituberculatus</name>
    <name type="common">Swimming crab</name>
    <name type="synonym">Neptunus trituberculatus</name>
    <dbReference type="NCBI Taxonomy" id="210409"/>
    <lineage>
        <taxon>Eukaryota</taxon>
        <taxon>Metazoa</taxon>
        <taxon>Ecdysozoa</taxon>
        <taxon>Arthropoda</taxon>
        <taxon>Crustacea</taxon>
        <taxon>Multicrustacea</taxon>
        <taxon>Malacostraca</taxon>
        <taxon>Eumalacostraca</taxon>
        <taxon>Eucarida</taxon>
        <taxon>Decapoda</taxon>
        <taxon>Pleocyemata</taxon>
        <taxon>Brachyura</taxon>
        <taxon>Eubrachyura</taxon>
        <taxon>Portunoidea</taxon>
        <taxon>Portunidae</taxon>
        <taxon>Portuninae</taxon>
        <taxon>Portunus</taxon>
    </lineage>
</organism>
<feature type="region of interest" description="Disordered" evidence="1">
    <location>
        <begin position="15"/>
        <end position="61"/>
    </location>
</feature>
<keyword evidence="3" id="KW-1185">Reference proteome</keyword>
<feature type="compositionally biased region" description="Pro residues" evidence="1">
    <location>
        <begin position="44"/>
        <end position="55"/>
    </location>
</feature>
<evidence type="ECO:0000313" key="2">
    <source>
        <dbReference type="EMBL" id="MPC52186.1"/>
    </source>
</evidence>
<evidence type="ECO:0000256" key="1">
    <source>
        <dbReference type="SAM" id="MobiDB-lite"/>
    </source>
</evidence>
<name>A0A5B7G376_PORTR</name>
<dbReference type="EMBL" id="VSRR010010686">
    <property type="protein sequence ID" value="MPC52186.1"/>
    <property type="molecule type" value="Genomic_DNA"/>
</dbReference>
<protein>
    <submittedName>
        <fullName evidence="2">Uncharacterized protein</fullName>
    </submittedName>
</protein>